<dbReference type="GeneID" id="3702310"/>
<dbReference type="RefSeq" id="WP_011324324.1">
    <property type="nucleotide sequence ID" value="NC_007426.1"/>
</dbReference>
<reference evidence="1 2" key="1">
    <citation type="journal article" date="2005" name="Genome Res.">
        <title>Living with two extremes: conclusions from the genome sequence of Natronomonas pharaonis.</title>
        <authorList>
            <person name="Falb M."/>
            <person name="Pfeiffer F."/>
            <person name="Palm P."/>
            <person name="Rodewald K."/>
            <person name="Hickmann V."/>
            <person name="Tittor J."/>
            <person name="Oesterhelt D."/>
        </authorList>
    </citation>
    <scope>NUCLEOTIDE SEQUENCE [LARGE SCALE GENOMIC DNA]</scope>
    <source>
        <strain evidence="2">ATCC 35678 / DSM 2160 / CIP 103997 / JCM 8858 / NBRC 14720 / NCIMB 2260 / Gabara</strain>
    </source>
</reference>
<dbReference type="Proteomes" id="UP000002698">
    <property type="component" value="Chromosome"/>
</dbReference>
<dbReference type="EnsemblBacteria" id="CAI50714">
    <property type="protein sequence ID" value="CAI50714"/>
    <property type="gene ID" value="NP_5246A"/>
</dbReference>
<proteinExistence type="predicted"/>
<dbReference type="SUPFAM" id="SSF55144">
    <property type="entry name" value="LigT-like"/>
    <property type="match status" value="1"/>
</dbReference>
<gene>
    <name evidence="1" type="ordered locus">NP_5246A</name>
</gene>
<organism evidence="1 2">
    <name type="scientific">Natronomonas pharaonis (strain ATCC 35678 / DSM 2160 / CIP 103997 / JCM 8858 / NBRC 14720 / NCIMB 2260 / Gabara)</name>
    <name type="common">Halobacterium pharaonis</name>
    <dbReference type="NCBI Taxonomy" id="348780"/>
    <lineage>
        <taxon>Archaea</taxon>
        <taxon>Methanobacteriati</taxon>
        <taxon>Methanobacteriota</taxon>
        <taxon>Stenosarchaea group</taxon>
        <taxon>Halobacteria</taxon>
        <taxon>Halobacteriales</taxon>
        <taxon>Natronomonadaceae</taxon>
        <taxon>Natronomonas</taxon>
    </lineage>
</organism>
<keyword evidence="2" id="KW-1185">Reference proteome</keyword>
<dbReference type="Gene3D" id="3.90.1140.10">
    <property type="entry name" value="Cyclic phosphodiesterase"/>
    <property type="match status" value="1"/>
</dbReference>
<dbReference type="KEGG" id="nph:NP_5246A"/>
<dbReference type="InterPro" id="IPR009097">
    <property type="entry name" value="Cyclic_Pdiesterase"/>
</dbReference>
<dbReference type="eggNOG" id="arCOG01738">
    <property type="taxonomic scope" value="Archaea"/>
</dbReference>
<protein>
    <submittedName>
        <fullName evidence="1">Phosphodiesterase domain protein</fullName>
    </submittedName>
</protein>
<evidence type="ECO:0000313" key="1">
    <source>
        <dbReference type="EMBL" id="CAI50714.1"/>
    </source>
</evidence>
<sequence>MYSCNVPVPADISRLARGLAAETLTATPRDRHTLVAKRLGDGDAAVLARRLRKSLDGLDPFTVHISGVEVFDRPPTGPAPVAYLAVESPALSRLHRRLCSAFDPIAGLEDDEYVPHVTVARGGDADRLAGRAVPDDAGWTVESLSLWSATYEESVERFSLPR</sequence>
<dbReference type="AlphaFoldDB" id="A0A1U7EZI2"/>
<dbReference type="HOGENOM" id="CLU_135999_0_0_2"/>
<evidence type="ECO:0000313" key="2">
    <source>
        <dbReference type="Proteomes" id="UP000002698"/>
    </source>
</evidence>
<dbReference type="EMBL" id="CR936257">
    <property type="protein sequence ID" value="CAI50714.1"/>
    <property type="molecule type" value="Genomic_DNA"/>
</dbReference>
<dbReference type="Pfam" id="PF13563">
    <property type="entry name" value="2_5_RNA_ligase2"/>
    <property type="match status" value="1"/>
</dbReference>
<name>A0A1U7EZI2_NATPD</name>
<dbReference type="OrthoDB" id="200286at2157"/>
<accession>A0A1U7EZI2</accession>